<gene>
    <name evidence="1" type="ORF">GBAR_LOCUS9445</name>
</gene>
<accession>A0AA35RP81</accession>
<organism evidence="1 2">
    <name type="scientific">Geodia barretti</name>
    <name type="common">Barrett's horny sponge</name>
    <dbReference type="NCBI Taxonomy" id="519541"/>
    <lineage>
        <taxon>Eukaryota</taxon>
        <taxon>Metazoa</taxon>
        <taxon>Porifera</taxon>
        <taxon>Demospongiae</taxon>
        <taxon>Heteroscleromorpha</taxon>
        <taxon>Tetractinellida</taxon>
        <taxon>Astrophorina</taxon>
        <taxon>Geodiidae</taxon>
        <taxon>Geodia</taxon>
    </lineage>
</organism>
<reference evidence="1" key="1">
    <citation type="submission" date="2023-03" db="EMBL/GenBank/DDBJ databases">
        <authorList>
            <person name="Steffen K."/>
            <person name="Cardenas P."/>
        </authorList>
    </citation>
    <scope>NUCLEOTIDE SEQUENCE</scope>
</reference>
<keyword evidence="2" id="KW-1185">Reference proteome</keyword>
<dbReference type="Proteomes" id="UP001174909">
    <property type="component" value="Unassembled WGS sequence"/>
</dbReference>
<dbReference type="EMBL" id="CASHTH010001426">
    <property type="protein sequence ID" value="CAI8015194.1"/>
    <property type="molecule type" value="Genomic_DNA"/>
</dbReference>
<dbReference type="SUPFAM" id="SSF50353">
    <property type="entry name" value="Cytokine"/>
    <property type="match status" value="1"/>
</dbReference>
<proteinExistence type="predicted"/>
<dbReference type="AlphaFoldDB" id="A0AA35RP81"/>
<dbReference type="Gene3D" id="2.80.10.50">
    <property type="match status" value="1"/>
</dbReference>
<comment type="caution">
    <text evidence="1">The sequence shown here is derived from an EMBL/GenBank/DDBJ whole genome shotgun (WGS) entry which is preliminary data.</text>
</comment>
<evidence type="ECO:0000313" key="1">
    <source>
        <dbReference type="EMBL" id="CAI8015194.1"/>
    </source>
</evidence>
<evidence type="ECO:0000313" key="2">
    <source>
        <dbReference type="Proteomes" id="UP001174909"/>
    </source>
</evidence>
<name>A0AA35RP81_GEOBA</name>
<protein>
    <submittedName>
        <fullName evidence="1">Uncharacterized protein</fullName>
    </submittedName>
</protein>
<dbReference type="InterPro" id="IPR008996">
    <property type="entry name" value="IL1/FGF"/>
</dbReference>
<sequence length="261" mass="29544">MSEVAAPFIVTLRIPNRGRLMVDDRRAVSIKNTPYKVGDPAFEFIIRPYKDTKVTFESRKFLKSFLTVDQNAHLSVQEMPPDFSDVHFIVRIQRFVGPYTTQILCPHRRPSIVNQLKDRSVVQLYSKATGIYLGLRVNGDVVGTTNADNDKTFMVYCDRGLGRVSLQSYAPPLLKLKMRFNGNLICQGEENLDNDFYLKESPDGTVLFESVPNKGRYVQVTVKNKKSVTIIRNFSIVLLVGHCTLSGHCQSLKGTCQYVKS</sequence>